<organism evidence="3 4">
    <name type="scientific">Adhaeretor mobilis</name>
    <dbReference type="NCBI Taxonomy" id="1930276"/>
    <lineage>
        <taxon>Bacteria</taxon>
        <taxon>Pseudomonadati</taxon>
        <taxon>Planctomycetota</taxon>
        <taxon>Planctomycetia</taxon>
        <taxon>Pirellulales</taxon>
        <taxon>Lacipirellulaceae</taxon>
        <taxon>Adhaeretor</taxon>
    </lineage>
</organism>
<keyword evidence="4" id="KW-1185">Reference proteome</keyword>
<accession>A0A517MZ32</accession>
<sequence length="68" mass="7167" precursor="true">MLHASSKACFVALAALTVCSAGCQAWLGSSPLPSKSGREMEQIEKLASQDPFPSPQDVGISDSSTERR</sequence>
<evidence type="ECO:0000313" key="4">
    <source>
        <dbReference type="Proteomes" id="UP000319852"/>
    </source>
</evidence>
<dbReference type="RefSeq" id="WP_145061430.1">
    <property type="nucleotide sequence ID" value="NZ_CP036263.1"/>
</dbReference>
<reference evidence="3 4" key="1">
    <citation type="submission" date="2019-02" db="EMBL/GenBank/DDBJ databases">
        <title>Deep-cultivation of Planctomycetes and their phenomic and genomic characterization uncovers novel biology.</title>
        <authorList>
            <person name="Wiegand S."/>
            <person name="Jogler M."/>
            <person name="Boedeker C."/>
            <person name="Pinto D."/>
            <person name="Vollmers J."/>
            <person name="Rivas-Marin E."/>
            <person name="Kohn T."/>
            <person name="Peeters S.H."/>
            <person name="Heuer A."/>
            <person name="Rast P."/>
            <person name="Oberbeckmann S."/>
            <person name="Bunk B."/>
            <person name="Jeske O."/>
            <person name="Meyerdierks A."/>
            <person name="Storesund J.E."/>
            <person name="Kallscheuer N."/>
            <person name="Luecker S."/>
            <person name="Lage O.M."/>
            <person name="Pohl T."/>
            <person name="Merkel B.J."/>
            <person name="Hornburger P."/>
            <person name="Mueller R.-W."/>
            <person name="Bruemmer F."/>
            <person name="Labrenz M."/>
            <person name="Spormann A.M."/>
            <person name="Op den Camp H."/>
            <person name="Overmann J."/>
            <person name="Amann R."/>
            <person name="Jetten M.S.M."/>
            <person name="Mascher T."/>
            <person name="Medema M.H."/>
            <person name="Devos D.P."/>
            <person name="Kaster A.-K."/>
            <person name="Ovreas L."/>
            <person name="Rohde M."/>
            <person name="Galperin M.Y."/>
            <person name="Jogler C."/>
        </authorList>
    </citation>
    <scope>NUCLEOTIDE SEQUENCE [LARGE SCALE GENOMIC DNA]</scope>
    <source>
        <strain evidence="3 4">HG15A2</strain>
    </source>
</reference>
<gene>
    <name evidence="3" type="ORF">HG15A2_34780</name>
</gene>
<dbReference type="Proteomes" id="UP000319852">
    <property type="component" value="Chromosome"/>
</dbReference>
<dbReference type="EMBL" id="CP036263">
    <property type="protein sequence ID" value="QDT00143.1"/>
    <property type="molecule type" value="Genomic_DNA"/>
</dbReference>
<keyword evidence="2" id="KW-0732">Signal</keyword>
<evidence type="ECO:0000256" key="1">
    <source>
        <dbReference type="SAM" id="MobiDB-lite"/>
    </source>
</evidence>
<evidence type="ECO:0000256" key="2">
    <source>
        <dbReference type="SAM" id="SignalP"/>
    </source>
</evidence>
<feature type="chain" id="PRO_5021822004" evidence="2">
    <location>
        <begin position="26"/>
        <end position="68"/>
    </location>
</feature>
<dbReference type="AlphaFoldDB" id="A0A517MZ32"/>
<name>A0A517MZ32_9BACT</name>
<dbReference type="OrthoDB" id="292331at2"/>
<evidence type="ECO:0000313" key="3">
    <source>
        <dbReference type="EMBL" id="QDT00143.1"/>
    </source>
</evidence>
<protein>
    <submittedName>
        <fullName evidence="3">Uncharacterized protein</fullName>
    </submittedName>
</protein>
<proteinExistence type="predicted"/>
<feature type="region of interest" description="Disordered" evidence="1">
    <location>
        <begin position="31"/>
        <end position="68"/>
    </location>
</feature>
<feature type="signal peptide" evidence="2">
    <location>
        <begin position="1"/>
        <end position="25"/>
    </location>
</feature>
<dbReference type="KEGG" id="amob:HG15A2_34780"/>